<reference evidence="4" key="1">
    <citation type="submission" date="2020-11" db="EMBL/GenBank/DDBJ databases">
        <title>Adaptations for nitrogen fixation in a non-lichenized fungal sporocarp promotes dispersal by wood-feeding termites.</title>
        <authorList>
            <consortium name="DOE Joint Genome Institute"/>
            <person name="Koch R.A."/>
            <person name="Yoon G."/>
            <person name="Arayal U."/>
            <person name="Lail K."/>
            <person name="Amirebrahimi M."/>
            <person name="Labutti K."/>
            <person name="Lipzen A."/>
            <person name="Riley R."/>
            <person name="Barry K."/>
            <person name="Henrissat B."/>
            <person name="Grigoriev I.V."/>
            <person name="Herr J.R."/>
            <person name="Aime M.C."/>
        </authorList>
    </citation>
    <scope>NUCLEOTIDE SEQUENCE</scope>
    <source>
        <strain evidence="4">MCA 3950</strain>
    </source>
</reference>
<dbReference type="EMBL" id="MU250526">
    <property type="protein sequence ID" value="KAG7450901.1"/>
    <property type="molecule type" value="Genomic_DNA"/>
</dbReference>
<feature type="region of interest" description="Disordered" evidence="1">
    <location>
        <begin position="449"/>
        <end position="535"/>
    </location>
</feature>
<feature type="region of interest" description="Disordered" evidence="1">
    <location>
        <begin position="564"/>
        <end position="594"/>
    </location>
</feature>
<feature type="chain" id="PRO_5040358802" evidence="3">
    <location>
        <begin position="28"/>
        <end position="716"/>
    </location>
</feature>
<keyword evidence="2" id="KW-0812">Transmembrane</keyword>
<feature type="compositionally biased region" description="Polar residues" evidence="1">
    <location>
        <begin position="132"/>
        <end position="153"/>
    </location>
</feature>
<keyword evidence="2" id="KW-1133">Transmembrane helix</keyword>
<keyword evidence="2" id="KW-0472">Membrane</keyword>
<organism evidence="4 5">
    <name type="scientific">Guyanagaster necrorhizus</name>
    <dbReference type="NCBI Taxonomy" id="856835"/>
    <lineage>
        <taxon>Eukaryota</taxon>
        <taxon>Fungi</taxon>
        <taxon>Dikarya</taxon>
        <taxon>Basidiomycota</taxon>
        <taxon>Agaricomycotina</taxon>
        <taxon>Agaricomycetes</taxon>
        <taxon>Agaricomycetidae</taxon>
        <taxon>Agaricales</taxon>
        <taxon>Marasmiineae</taxon>
        <taxon>Physalacriaceae</taxon>
        <taxon>Guyanagaster</taxon>
    </lineage>
</organism>
<dbReference type="RefSeq" id="XP_043044401.1">
    <property type="nucleotide sequence ID" value="XM_043181326.1"/>
</dbReference>
<dbReference type="AlphaFoldDB" id="A0A9P7W089"/>
<sequence>MLFPSKDYVTMLPILLAFLFLTGSISAFQISVPGTVYIDAPVNATWTRSERDQGDFVFALRSISIPGKSKVISDIPRNLSSGTIELNFTYPGVYVAEIQTPSPECLVVEASNTMVVPSAEIGGYPIIPSGSEAPTSQPSASSGLAEGTTTSTLKPPYHALSSTALPTLSSSTAESSSSASIPVDSNSVSSVLVTGSVSSLSSHITTSSSTPISVDSHSLASSVLFTSGFDPVPSPSVRITTSSSSASIFVDGQSTSSSLSPALESVIVPITATATSSPSPSITISGSLNGIGIGHNGLRTKIFSSISSAKLLSAAPTSTLTIATPGTSIGTSGTSDFTSGTPRSATSSQVTGPSSSTTVTSGPSKEVTSNFPSHSFGFEPSSSGATTTVLTNTSSSIYNPQSSSTSSSTYMDEQRLPKVLGGVFAAMSVSLFIIGFVLYRRHQRLKARAHDMETRGNPSRRSEGGLTLTRTLSPQSFNNAHLSSRSSSINSIDEVMRPLNPAGHETTPSSYTGTRTHESHESSALTRQESSDITSEYSYHSLSNPFLDSPEGSPRLELPLFNTAEQESPPVGPPTRSATQKSNGTADTGTSRKTSRPESYFFMFVDGVMQPLDSRSDRYRSLVLSSECSYLVPDQIVLQERADALREDIVQLKRKISSLPSDREQNEELLATIRMREEDVMRMDREIEEEWKKRRSSDILRFSMDDVDMDYSRTSR</sequence>
<protein>
    <submittedName>
        <fullName evidence="4">Uncharacterized protein</fullName>
    </submittedName>
</protein>
<dbReference type="OrthoDB" id="3019039at2759"/>
<name>A0A9P7W089_9AGAR</name>
<dbReference type="Proteomes" id="UP000812287">
    <property type="component" value="Unassembled WGS sequence"/>
</dbReference>
<feature type="compositionally biased region" description="Polar residues" evidence="1">
    <location>
        <begin position="576"/>
        <end position="592"/>
    </location>
</feature>
<evidence type="ECO:0000313" key="4">
    <source>
        <dbReference type="EMBL" id="KAG7450901.1"/>
    </source>
</evidence>
<evidence type="ECO:0000313" key="5">
    <source>
        <dbReference type="Proteomes" id="UP000812287"/>
    </source>
</evidence>
<evidence type="ECO:0000256" key="2">
    <source>
        <dbReference type="SAM" id="Phobius"/>
    </source>
</evidence>
<feature type="region of interest" description="Disordered" evidence="1">
    <location>
        <begin position="127"/>
        <end position="156"/>
    </location>
</feature>
<keyword evidence="3" id="KW-0732">Signal</keyword>
<keyword evidence="5" id="KW-1185">Reference proteome</keyword>
<feature type="compositionally biased region" description="Low complexity" evidence="1">
    <location>
        <begin position="322"/>
        <end position="364"/>
    </location>
</feature>
<proteinExistence type="predicted"/>
<evidence type="ECO:0000256" key="3">
    <source>
        <dbReference type="SAM" id="SignalP"/>
    </source>
</evidence>
<feature type="signal peptide" evidence="3">
    <location>
        <begin position="1"/>
        <end position="27"/>
    </location>
</feature>
<evidence type="ECO:0000256" key="1">
    <source>
        <dbReference type="SAM" id="MobiDB-lite"/>
    </source>
</evidence>
<gene>
    <name evidence="4" type="ORF">BT62DRAFT_543091</name>
</gene>
<dbReference type="GeneID" id="66103622"/>
<feature type="compositionally biased region" description="Polar residues" evidence="1">
    <location>
        <begin position="522"/>
        <end position="535"/>
    </location>
</feature>
<accession>A0A9P7W089</accession>
<feature type="compositionally biased region" description="Low complexity" evidence="1">
    <location>
        <begin position="476"/>
        <end position="491"/>
    </location>
</feature>
<comment type="caution">
    <text evidence="4">The sequence shown here is derived from an EMBL/GenBank/DDBJ whole genome shotgun (WGS) entry which is preliminary data.</text>
</comment>
<feature type="transmembrane region" description="Helical" evidence="2">
    <location>
        <begin position="419"/>
        <end position="439"/>
    </location>
</feature>
<feature type="region of interest" description="Disordered" evidence="1">
    <location>
        <begin position="322"/>
        <end position="383"/>
    </location>
</feature>